<dbReference type="InterPro" id="IPR010158">
    <property type="entry name" value="Amidase_Cbmase"/>
</dbReference>
<dbReference type="EMBL" id="JAUSTQ010000001">
    <property type="protein sequence ID" value="MDQ0158136.1"/>
    <property type="molecule type" value="Genomic_DNA"/>
</dbReference>
<keyword evidence="4" id="KW-0479">Metal-binding</keyword>
<accession>A0ABT9VAZ5</accession>
<keyword evidence="5 8" id="KW-0378">Hydrolase</keyword>
<evidence type="ECO:0000256" key="4">
    <source>
        <dbReference type="ARBA" id="ARBA00022723"/>
    </source>
</evidence>
<evidence type="ECO:0000313" key="9">
    <source>
        <dbReference type="Proteomes" id="UP001224359"/>
    </source>
</evidence>
<dbReference type="PIRSF" id="PIRSF001235">
    <property type="entry name" value="Amidase_carbamoylase"/>
    <property type="match status" value="1"/>
</dbReference>
<dbReference type="RefSeq" id="WP_306973606.1">
    <property type="nucleotide sequence ID" value="NZ_JAUSTQ010000001.1"/>
</dbReference>
<gene>
    <name evidence="8" type="ORF">J2S77_000086</name>
</gene>
<evidence type="ECO:0000256" key="6">
    <source>
        <dbReference type="ARBA" id="ARBA00023211"/>
    </source>
</evidence>
<dbReference type="InterPro" id="IPR011650">
    <property type="entry name" value="Peptidase_M20_dimer"/>
</dbReference>
<evidence type="ECO:0000256" key="5">
    <source>
        <dbReference type="ARBA" id="ARBA00022801"/>
    </source>
</evidence>
<dbReference type="Proteomes" id="UP001224359">
    <property type="component" value="Unassembled WGS sequence"/>
</dbReference>
<comment type="caution">
    <text evidence="8">The sequence shown here is derived from an EMBL/GenBank/DDBJ whole genome shotgun (WGS) entry which is preliminary data.</text>
</comment>
<dbReference type="InterPro" id="IPR036264">
    <property type="entry name" value="Bact_exopeptidase_dim_dom"/>
</dbReference>
<sequence>MEDQIKQQVDLFRNRLIEGLDESLNHSGVNSRRVAERLTALAEIGMTEEGGCRRISFSQEEKQAKNLVKQWMEEDGLNVHIDGSGNVFGRVEGEIDGPAVVSGSHLDSVMHGGHFDGPLGVLSALEVASAWKGAGVKPTVPYEVVVFTDEEGARFNGGLLGSQSVVGELDMEEEVKRVDFNGRPFTDVLADVGLTPDGFRKSKRDLNDVKAFIEVHIEQGKQLEKRNLPVGVVTGIAGPTWLSVTFSGVAGHAGNTPMNDRTDALVAASEFMLNVKDFPGQVSDSGVATVGKLSVDPNGVNVIPGEVTLSVDIRDIKLEWKEELSKRIKEYAQQVSDAHGTTVSIQESMNVAPVEVPADMQSQAGEAMREVLGEAPFYLPSGAGHDAMILGRYVPMGMLFTQSLDGVSHNPAEWSSLSDCVQTIHVLKRFVEKVMED</sequence>
<dbReference type="Gene3D" id="3.30.70.360">
    <property type="match status" value="1"/>
</dbReference>
<dbReference type="EC" id="3.5.3.9" evidence="8"/>
<dbReference type="PANTHER" id="PTHR32494:SF19">
    <property type="entry name" value="ALLANTOATE DEIMINASE-RELATED"/>
    <property type="match status" value="1"/>
</dbReference>
<evidence type="ECO:0000256" key="2">
    <source>
        <dbReference type="ARBA" id="ARBA00006153"/>
    </source>
</evidence>
<feature type="domain" description="Peptidase M20 dimerisation" evidence="7">
    <location>
        <begin position="237"/>
        <end position="335"/>
    </location>
</feature>
<organism evidence="8 9">
    <name type="scientific">Alkalibacillus salilacus</name>
    <dbReference type="NCBI Taxonomy" id="284582"/>
    <lineage>
        <taxon>Bacteria</taxon>
        <taxon>Bacillati</taxon>
        <taxon>Bacillota</taxon>
        <taxon>Bacilli</taxon>
        <taxon>Bacillales</taxon>
        <taxon>Bacillaceae</taxon>
        <taxon>Alkalibacillus</taxon>
    </lineage>
</organism>
<dbReference type="SUPFAM" id="SSF53187">
    <property type="entry name" value="Zn-dependent exopeptidases"/>
    <property type="match status" value="1"/>
</dbReference>
<keyword evidence="6" id="KW-0464">Manganese</keyword>
<dbReference type="Pfam" id="PF01546">
    <property type="entry name" value="Peptidase_M20"/>
    <property type="match status" value="1"/>
</dbReference>
<evidence type="ECO:0000313" key="8">
    <source>
        <dbReference type="EMBL" id="MDQ0158136.1"/>
    </source>
</evidence>
<protein>
    <submittedName>
        <fullName evidence="8">Allantoate deiminase</fullName>
        <ecNumber evidence="8">3.5.3.9</ecNumber>
    </submittedName>
</protein>
<proteinExistence type="inferred from homology"/>
<evidence type="ECO:0000256" key="1">
    <source>
        <dbReference type="ARBA" id="ARBA00001936"/>
    </source>
</evidence>
<name>A0ABT9VAZ5_9BACI</name>
<dbReference type="InterPro" id="IPR002933">
    <property type="entry name" value="Peptidase_M20"/>
</dbReference>
<dbReference type="PANTHER" id="PTHR32494">
    <property type="entry name" value="ALLANTOATE DEIMINASE-RELATED"/>
    <property type="match status" value="1"/>
</dbReference>
<evidence type="ECO:0000259" key="7">
    <source>
        <dbReference type="Pfam" id="PF07687"/>
    </source>
</evidence>
<reference evidence="8 9" key="1">
    <citation type="submission" date="2023-07" db="EMBL/GenBank/DDBJ databases">
        <title>Genomic Encyclopedia of Type Strains, Phase IV (KMG-IV): sequencing the most valuable type-strain genomes for metagenomic binning, comparative biology and taxonomic classification.</title>
        <authorList>
            <person name="Goeker M."/>
        </authorList>
    </citation>
    <scope>NUCLEOTIDE SEQUENCE [LARGE SCALE GENOMIC DNA]</scope>
    <source>
        <strain evidence="8 9">DSM 16460</strain>
    </source>
</reference>
<evidence type="ECO:0000256" key="3">
    <source>
        <dbReference type="ARBA" id="ARBA00011738"/>
    </source>
</evidence>
<comment type="similarity">
    <text evidence="2">Belongs to the peptidase M20 family.</text>
</comment>
<dbReference type="SUPFAM" id="SSF55031">
    <property type="entry name" value="Bacterial exopeptidase dimerisation domain"/>
    <property type="match status" value="1"/>
</dbReference>
<dbReference type="Gene3D" id="3.40.630.10">
    <property type="entry name" value="Zn peptidases"/>
    <property type="match status" value="1"/>
</dbReference>
<dbReference type="Pfam" id="PF07687">
    <property type="entry name" value="M20_dimer"/>
    <property type="match status" value="1"/>
</dbReference>
<dbReference type="GO" id="GO:0047652">
    <property type="term" value="F:allantoate deiminase activity"/>
    <property type="evidence" value="ECO:0007669"/>
    <property type="project" value="UniProtKB-EC"/>
</dbReference>
<dbReference type="CDD" id="cd03884">
    <property type="entry name" value="M20_bAS"/>
    <property type="match status" value="1"/>
</dbReference>
<comment type="cofactor">
    <cofactor evidence="1">
        <name>Mn(2+)</name>
        <dbReference type="ChEBI" id="CHEBI:29035"/>
    </cofactor>
</comment>
<dbReference type="NCBIfam" id="TIGR01879">
    <property type="entry name" value="hydantase"/>
    <property type="match status" value="1"/>
</dbReference>
<dbReference type="NCBIfam" id="NF006771">
    <property type="entry name" value="PRK09290.1-5"/>
    <property type="match status" value="1"/>
</dbReference>
<keyword evidence="9" id="KW-1185">Reference proteome</keyword>
<comment type="subunit">
    <text evidence="3">Homodimer.</text>
</comment>